<evidence type="ECO:0008006" key="4">
    <source>
        <dbReference type="Google" id="ProtNLM"/>
    </source>
</evidence>
<feature type="signal peptide" evidence="1">
    <location>
        <begin position="1"/>
        <end position="18"/>
    </location>
</feature>
<evidence type="ECO:0000256" key="1">
    <source>
        <dbReference type="SAM" id="SignalP"/>
    </source>
</evidence>
<evidence type="ECO:0000313" key="2">
    <source>
        <dbReference type="EMBL" id="MED6279846.1"/>
    </source>
</evidence>
<comment type="caution">
    <text evidence="2">The sequence shown here is derived from an EMBL/GenBank/DDBJ whole genome shotgun (WGS) entry which is preliminary data.</text>
</comment>
<evidence type="ECO:0000313" key="3">
    <source>
        <dbReference type="Proteomes" id="UP001352852"/>
    </source>
</evidence>
<keyword evidence="1" id="KW-0732">Signal</keyword>
<proteinExistence type="predicted"/>
<gene>
    <name evidence="2" type="ORF">CHARACLAT_004881</name>
</gene>
<organism evidence="2 3">
    <name type="scientific">Characodon lateralis</name>
    <dbReference type="NCBI Taxonomy" id="208331"/>
    <lineage>
        <taxon>Eukaryota</taxon>
        <taxon>Metazoa</taxon>
        <taxon>Chordata</taxon>
        <taxon>Craniata</taxon>
        <taxon>Vertebrata</taxon>
        <taxon>Euteleostomi</taxon>
        <taxon>Actinopterygii</taxon>
        <taxon>Neopterygii</taxon>
        <taxon>Teleostei</taxon>
        <taxon>Neoteleostei</taxon>
        <taxon>Acanthomorphata</taxon>
        <taxon>Ovalentaria</taxon>
        <taxon>Atherinomorphae</taxon>
        <taxon>Cyprinodontiformes</taxon>
        <taxon>Goodeidae</taxon>
        <taxon>Characodon</taxon>
    </lineage>
</organism>
<keyword evidence="3" id="KW-1185">Reference proteome</keyword>
<feature type="chain" id="PRO_5046984658" description="Secreted protein" evidence="1">
    <location>
        <begin position="19"/>
        <end position="125"/>
    </location>
</feature>
<reference evidence="2 3" key="1">
    <citation type="submission" date="2021-06" db="EMBL/GenBank/DDBJ databases">
        <authorList>
            <person name="Palmer J.M."/>
        </authorList>
    </citation>
    <scope>NUCLEOTIDE SEQUENCE [LARGE SCALE GENOMIC DNA]</scope>
    <source>
        <strain evidence="2 3">CL_MEX2019</strain>
        <tissue evidence="2">Muscle</tissue>
    </source>
</reference>
<dbReference type="Proteomes" id="UP001352852">
    <property type="component" value="Unassembled WGS sequence"/>
</dbReference>
<dbReference type="EMBL" id="JAHUTJ010041219">
    <property type="protein sequence ID" value="MED6279846.1"/>
    <property type="molecule type" value="Genomic_DNA"/>
</dbReference>
<sequence length="125" mass="13886">MSCCFILLLAQSLAVFLSKEKRKRMVTMCSLLDYKTMSDTTPTELPFKSTCLSRGDSDPENSKMDGALAVMVLEDAVSCCSSSSLEIRCYQAKSWLWTVLHVAGVSSSRSVRNWICSCNSKHTQI</sequence>
<protein>
    <recommendedName>
        <fullName evidence="4">Secreted protein</fullName>
    </recommendedName>
</protein>
<accession>A0ABU7DXS6</accession>
<name>A0ABU7DXS6_9TELE</name>